<reference evidence="2" key="1">
    <citation type="submission" date="2024-05" db="EMBL/GenBank/DDBJ databases">
        <title>Isolation and characterization of Sporomusa carbonis sp. nov., a carboxydotrophic hydrogenogen in the genus of Sporomusa isolated from a charcoal burning pile.</title>
        <authorList>
            <person name="Boeer T."/>
            <person name="Rosenbaum F."/>
            <person name="Eysell L."/>
            <person name="Mueller V."/>
            <person name="Daniel R."/>
            <person name="Poehlein A."/>
        </authorList>
    </citation>
    <scope>NUCLEOTIDE SEQUENCE [LARGE SCALE GENOMIC DNA]</scope>
    <source>
        <strain evidence="2">DSM 3132</strain>
    </source>
</reference>
<organism evidence="2 3">
    <name type="scientific">Sporomusa acidovorans (strain ATCC 49682 / DSM 3132 / Mol)</name>
    <dbReference type="NCBI Taxonomy" id="1123286"/>
    <lineage>
        <taxon>Bacteria</taxon>
        <taxon>Bacillati</taxon>
        <taxon>Bacillota</taxon>
        <taxon>Negativicutes</taxon>
        <taxon>Selenomonadales</taxon>
        <taxon>Sporomusaceae</taxon>
        <taxon>Sporomusa</taxon>
    </lineage>
</organism>
<dbReference type="RefSeq" id="WP_093791810.1">
    <property type="nucleotide sequence ID" value="NZ_CP155571.1"/>
</dbReference>
<keyword evidence="3" id="KW-1185">Reference proteome</keyword>
<keyword evidence="1" id="KW-0812">Transmembrane</keyword>
<accession>A0ABZ3J3R2</accession>
<protein>
    <submittedName>
        <fullName evidence="2">Uncharacterized protein</fullName>
    </submittedName>
</protein>
<feature type="transmembrane region" description="Helical" evidence="1">
    <location>
        <begin position="38"/>
        <end position="56"/>
    </location>
</feature>
<evidence type="ECO:0000313" key="3">
    <source>
        <dbReference type="Proteomes" id="UP000216052"/>
    </source>
</evidence>
<dbReference type="Proteomes" id="UP000216052">
    <property type="component" value="Chromosome"/>
</dbReference>
<name>A0ABZ3J3R2_SPOA4</name>
<feature type="transmembrane region" description="Helical" evidence="1">
    <location>
        <begin position="63"/>
        <end position="84"/>
    </location>
</feature>
<evidence type="ECO:0000256" key="1">
    <source>
        <dbReference type="SAM" id="Phobius"/>
    </source>
</evidence>
<proteinExistence type="predicted"/>
<gene>
    <name evidence="2" type="ORF">SPACI_025890</name>
</gene>
<feature type="transmembrane region" description="Helical" evidence="1">
    <location>
        <begin position="90"/>
        <end position="108"/>
    </location>
</feature>
<evidence type="ECO:0000313" key="2">
    <source>
        <dbReference type="EMBL" id="XFO72536.1"/>
    </source>
</evidence>
<keyword evidence="1" id="KW-1133">Transmembrane helix</keyword>
<sequence>MQMKVKNYMKYLIFIFAALLGSSLGSLSRYIETINNVIGIYGLASIIVILGFFAYVIRCRFRLSYGILETTFGLAFVGDTLSLWETRSFEFYDTFSMVVGLFIIACGLDNMGKGLA</sequence>
<dbReference type="EMBL" id="CP155571">
    <property type="protein sequence ID" value="XFO72536.1"/>
    <property type="molecule type" value="Genomic_DNA"/>
</dbReference>
<keyword evidence="1" id="KW-0472">Membrane</keyword>